<dbReference type="SUPFAM" id="SSF116734">
    <property type="entry name" value="DNA methylase specificity domain"/>
    <property type="match status" value="2"/>
</dbReference>
<dbReference type="InterPro" id="IPR044946">
    <property type="entry name" value="Restrct_endonuc_typeI_TRD_sf"/>
</dbReference>
<feature type="compositionally biased region" description="Polar residues" evidence="4">
    <location>
        <begin position="1"/>
        <end position="23"/>
    </location>
</feature>
<comment type="caution">
    <text evidence="6">The sequence shown here is derived from an EMBL/GenBank/DDBJ whole genome shotgun (WGS) entry which is preliminary data.</text>
</comment>
<keyword evidence="2" id="KW-0680">Restriction system</keyword>
<feature type="domain" description="Type I restriction modification DNA specificity" evidence="5">
    <location>
        <begin position="57"/>
        <end position="230"/>
    </location>
</feature>
<dbReference type="Gene3D" id="3.90.220.20">
    <property type="entry name" value="DNA methylase specificity domains"/>
    <property type="match status" value="2"/>
</dbReference>
<keyword evidence="7" id="KW-1185">Reference proteome</keyword>
<gene>
    <name evidence="6" type="ORF">KLA_13524</name>
</gene>
<evidence type="ECO:0000256" key="1">
    <source>
        <dbReference type="ARBA" id="ARBA00010923"/>
    </source>
</evidence>
<proteinExistence type="inferred from homology"/>
<dbReference type="RefSeq" id="WP_051456110.1">
    <property type="nucleotide sequence ID" value="NZ_ARZX01000019.1"/>
</dbReference>
<evidence type="ECO:0000259" key="5">
    <source>
        <dbReference type="Pfam" id="PF01420"/>
    </source>
</evidence>
<dbReference type="Gene3D" id="1.10.287.1120">
    <property type="entry name" value="Bipartite methylase S protein"/>
    <property type="match status" value="1"/>
</dbReference>
<dbReference type="PANTHER" id="PTHR30408:SF12">
    <property type="entry name" value="TYPE I RESTRICTION ENZYME MJAVIII SPECIFICITY SUBUNIT"/>
    <property type="match status" value="1"/>
</dbReference>
<dbReference type="PANTHER" id="PTHR30408">
    <property type="entry name" value="TYPE-1 RESTRICTION ENZYME ECOKI SPECIFICITY PROTEIN"/>
    <property type="match status" value="1"/>
</dbReference>
<keyword evidence="3" id="KW-0238">DNA-binding</keyword>
<comment type="similarity">
    <text evidence="1">Belongs to the type-I restriction system S methylase family.</text>
</comment>
<dbReference type="InterPro" id="IPR000055">
    <property type="entry name" value="Restrct_endonuc_typeI_TRD"/>
</dbReference>
<dbReference type="InterPro" id="IPR052021">
    <property type="entry name" value="Type-I_RS_S_subunit"/>
</dbReference>
<evidence type="ECO:0000313" key="6">
    <source>
        <dbReference type="EMBL" id="EWH12638.1"/>
    </source>
</evidence>
<evidence type="ECO:0000256" key="2">
    <source>
        <dbReference type="ARBA" id="ARBA00022747"/>
    </source>
</evidence>
<dbReference type="Proteomes" id="UP000019275">
    <property type="component" value="Unassembled WGS sequence"/>
</dbReference>
<evidence type="ECO:0000313" key="7">
    <source>
        <dbReference type="Proteomes" id="UP000019275"/>
    </source>
</evidence>
<protein>
    <submittedName>
        <fullName evidence="6">Restriction modification system DNA specificity domain</fullName>
    </submittedName>
</protein>
<evidence type="ECO:0000256" key="4">
    <source>
        <dbReference type="SAM" id="MobiDB-lite"/>
    </source>
</evidence>
<feature type="domain" description="Type I restriction modification DNA specificity" evidence="5">
    <location>
        <begin position="289"/>
        <end position="438"/>
    </location>
</feature>
<name>A0ABP3B469_9FLAO</name>
<evidence type="ECO:0000256" key="3">
    <source>
        <dbReference type="ARBA" id="ARBA00023125"/>
    </source>
</evidence>
<dbReference type="EMBL" id="ARZX01000019">
    <property type="protein sequence ID" value="EWH12638.1"/>
    <property type="molecule type" value="Genomic_DNA"/>
</dbReference>
<accession>A0ABP3B469</accession>
<organism evidence="6 7">
    <name type="scientific">Cellulophaga geojensis KL-A</name>
    <dbReference type="NCBI Taxonomy" id="1328323"/>
    <lineage>
        <taxon>Bacteria</taxon>
        <taxon>Pseudomonadati</taxon>
        <taxon>Bacteroidota</taxon>
        <taxon>Flavobacteriia</taxon>
        <taxon>Flavobacteriales</taxon>
        <taxon>Flavobacteriaceae</taxon>
        <taxon>Cellulophaga</taxon>
    </lineage>
</organism>
<sequence length="455" mass="51444">MATQNNKGNVIISQPSLRGGTTKQSHDINDNNKQIASSLEMTHARVPKLRFKEFEGQWEERKLGDISAFSKGKSISKSDIDENGILECIRYGELYTVYDEVIFDIKSKTNLNADDLVLSESNDVIIPASGETQIDIATASCVLKDGIALGGDLNIIKSKTNGVFLSYYLNSKKKIDIARLSQGISVVHLYSSQLKTLNLNLPQDEEQQKIANFLTAVDTKLQQLTTKKEKLALYKKGVMQQLFSQQLRFKPDVIANAVKQSHEAISPNETQFPDWEFPHANVLFKSVSDKKHNSDLPILAITQDQGAIPRELIDYNMIVSDKSVASYKVVQVGDFIISLRSFQGGIEYSNYKGICSPAYNILRPTSEKVNKEFYKRYLKTDKYIRQLQSKLEGIRDGKMISFKYFSEIKLPFPCFEEQQKIANYLSAIDKKIEAVQTQITQTQAFKKGLLQQMFV</sequence>
<reference evidence="6 7" key="1">
    <citation type="journal article" date="2014" name="Genome Announc.">
        <title>Draft Genome Sequence of the Carrageenan-Degrading Bacterium Cellulophaga sp. Strain KL-A, Isolated from Decaying Marine Algae.</title>
        <authorList>
            <person name="Shan D."/>
            <person name="Ying J."/>
            <person name="Li X."/>
            <person name="Gao Z."/>
            <person name="Wei G."/>
            <person name="Shao Z."/>
        </authorList>
    </citation>
    <scope>NUCLEOTIDE SEQUENCE [LARGE SCALE GENOMIC DNA]</scope>
    <source>
        <strain evidence="6 7">KL-A</strain>
    </source>
</reference>
<dbReference type="Pfam" id="PF01420">
    <property type="entry name" value="Methylase_S"/>
    <property type="match status" value="2"/>
</dbReference>
<feature type="region of interest" description="Disordered" evidence="4">
    <location>
        <begin position="1"/>
        <end position="28"/>
    </location>
</feature>